<evidence type="ECO:0000256" key="6">
    <source>
        <dbReference type="ARBA" id="ARBA00023212"/>
    </source>
</evidence>
<sequence>MAAKIPTPEYSKLSGKEECKHLPAPYKMRRYYTPAEVEVHNTANDCWVSFFNRVYDLSILVQDNRDSEQSEPIIAAAGTDITHWFDAKNRDPVTYIDPTTNTRVYFCPQGRFLHVPPIGPDSSWDNEFRIPWWKNEKYCIGSLTRKIRKIRIINTLTKHDDILEVCSEETLNEILDRYIPINQHADSYTWKRLGRPLDMEKTLDQNDIPDETEEYIDLGIDEDEYIPAIHLYFNDDLTVA</sequence>
<name>A0A7S3NVU3_EUPCR</name>
<evidence type="ECO:0000256" key="7">
    <source>
        <dbReference type="ARBA" id="ARBA00023273"/>
    </source>
</evidence>
<dbReference type="AlphaFoldDB" id="A0A7S3NVU3"/>
<dbReference type="SMART" id="SM01117">
    <property type="entry name" value="Cyt-b5"/>
    <property type="match status" value="1"/>
</dbReference>
<evidence type="ECO:0000256" key="3">
    <source>
        <dbReference type="ARBA" id="ARBA00022617"/>
    </source>
</evidence>
<protein>
    <recommendedName>
        <fullName evidence="8">Cytochrome b5 domain-containing protein 1</fullName>
    </recommendedName>
</protein>
<dbReference type="EMBL" id="CAMPGE010021388">
    <property type="protein sequence ID" value="CAI2379539.1"/>
    <property type="molecule type" value="Genomic_DNA"/>
</dbReference>
<keyword evidence="5" id="KW-0408">Iron</keyword>
<feature type="domain" description="Cytochrome b5 heme-binding" evidence="10">
    <location>
        <begin position="29"/>
        <end position="87"/>
    </location>
</feature>
<evidence type="ECO:0000313" key="11">
    <source>
        <dbReference type="EMBL" id="CAE0383197.1"/>
    </source>
</evidence>
<dbReference type="InterPro" id="IPR052320">
    <property type="entry name" value="Cytochrome_b5_domain"/>
</dbReference>
<evidence type="ECO:0000256" key="8">
    <source>
        <dbReference type="ARBA" id="ARBA00040649"/>
    </source>
</evidence>
<comment type="subcellular location">
    <subcellularLocation>
        <location evidence="1">Cytoplasm</location>
        <location evidence="1">Cytoskeleton</location>
        <location evidence="1">Cilium axoneme</location>
    </subcellularLocation>
</comment>
<keyword evidence="13" id="KW-1185">Reference proteome</keyword>
<organism evidence="11">
    <name type="scientific">Euplotes crassus</name>
    <dbReference type="NCBI Taxonomy" id="5936"/>
    <lineage>
        <taxon>Eukaryota</taxon>
        <taxon>Sar</taxon>
        <taxon>Alveolata</taxon>
        <taxon>Ciliophora</taxon>
        <taxon>Intramacronucleata</taxon>
        <taxon>Spirotrichea</taxon>
        <taxon>Hypotrichia</taxon>
        <taxon>Euplotida</taxon>
        <taxon>Euplotidae</taxon>
        <taxon>Moneuplotes</taxon>
    </lineage>
</organism>
<dbReference type="InterPro" id="IPR036400">
    <property type="entry name" value="Cyt_B5-like_heme/steroid_sf"/>
</dbReference>
<accession>A0A7S3NVU3</accession>
<evidence type="ECO:0000256" key="1">
    <source>
        <dbReference type="ARBA" id="ARBA00004430"/>
    </source>
</evidence>
<evidence type="ECO:0000313" key="12">
    <source>
        <dbReference type="EMBL" id="CAI2379539.1"/>
    </source>
</evidence>
<proteinExistence type="predicted"/>
<keyword evidence="3" id="KW-0349">Heme</keyword>
<reference evidence="11" key="1">
    <citation type="submission" date="2021-01" db="EMBL/GenBank/DDBJ databases">
        <authorList>
            <person name="Corre E."/>
            <person name="Pelletier E."/>
            <person name="Niang G."/>
            <person name="Scheremetjew M."/>
            <person name="Finn R."/>
            <person name="Kale V."/>
            <person name="Holt S."/>
            <person name="Cochrane G."/>
            <person name="Meng A."/>
            <person name="Brown T."/>
            <person name="Cohen L."/>
        </authorList>
    </citation>
    <scope>NUCLEOTIDE SEQUENCE</scope>
    <source>
        <strain evidence="11">CT5</strain>
    </source>
</reference>
<dbReference type="GO" id="GO:0046872">
    <property type="term" value="F:metal ion binding"/>
    <property type="evidence" value="ECO:0007669"/>
    <property type="project" value="UniProtKB-KW"/>
</dbReference>
<dbReference type="EMBL" id="HBIK01017300">
    <property type="protein sequence ID" value="CAE0383197.1"/>
    <property type="molecule type" value="Transcribed_RNA"/>
</dbReference>
<evidence type="ECO:0000256" key="4">
    <source>
        <dbReference type="ARBA" id="ARBA00022723"/>
    </source>
</evidence>
<dbReference type="Gene3D" id="3.10.120.10">
    <property type="entry name" value="Cytochrome b5-like heme/steroid binding domain"/>
    <property type="match status" value="1"/>
</dbReference>
<dbReference type="Proteomes" id="UP001295684">
    <property type="component" value="Unassembled WGS sequence"/>
</dbReference>
<evidence type="ECO:0000259" key="10">
    <source>
        <dbReference type="PROSITE" id="PS50255"/>
    </source>
</evidence>
<dbReference type="SUPFAM" id="SSF55856">
    <property type="entry name" value="Cytochrome b5-like heme/steroid binding domain"/>
    <property type="match status" value="1"/>
</dbReference>
<dbReference type="PANTHER" id="PTHR21281:SF0">
    <property type="entry name" value="CYTOCHROME B5 DOMAIN-CONTAINING PROTEIN 1"/>
    <property type="match status" value="1"/>
</dbReference>
<dbReference type="PROSITE" id="PS50255">
    <property type="entry name" value="CYTOCHROME_B5_2"/>
    <property type="match status" value="1"/>
</dbReference>
<evidence type="ECO:0000256" key="5">
    <source>
        <dbReference type="ARBA" id="ARBA00023004"/>
    </source>
</evidence>
<comment type="function">
    <text evidence="9">Radial spoke stalk protein that binds heme under oxidizing conditions. Required for the coordinated beating of multiple cilia maybe by functioning in a redox signaling pathway.</text>
</comment>
<evidence type="ECO:0000313" key="13">
    <source>
        <dbReference type="Proteomes" id="UP001295684"/>
    </source>
</evidence>
<gene>
    <name evidence="11" type="ORF">ECRA1380_LOCUS8159</name>
    <name evidence="12" type="ORF">ECRASSUSDP1_LOCUS20949</name>
</gene>
<reference evidence="12" key="2">
    <citation type="submission" date="2023-07" db="EMBL/GenBank/DDBJ databases">
        <authorList>
            <consortium name="AG Swart"/>
            <person name="Singh M."/>
            <person name="Singh A."/>
            <person name="Seah K."/>
            <person name="Emmerich C."/>
        </authorList>
    </citation>
    <scope>NUCLEOTIDE SEQUENCE</scope>
    <source>
        <strain evidence="12">DP1</strain>
    </source>
</reference>
<dbReference type="Pfam" id="PF00173">
    <property type="entry name" value="Cyt-b5"/>
    <property type="match status" value="1"/>
</dbReference>
<evidence type="ECO:0000256" key="9">
    <source>
        <dbReference type="ARBA" id="ARBA00046139"/>
    </source>
</evidence>
<dbReference type="OrthoDB" id="260091at2759"/>
<keyword evidence="4" id="KW-0479">Metal-binding</keyword>
<dbReference type="GO" id="GO:0005930">
    <property type="term" value="C:axoneme"/>
    <property type="evidence" value="ECO:0007669"/>
    <property type="project" value="UniProtKB-SubCell"/>
</dbReference>
<keyword evidence="7" id="KW-0966">Cell projection</keyword>
<evidence type="ECO:0000256" key="2">
    <source>
        <dbReference type="ARBA" id="ARBA00022490"/>
    </source>
</evidence>
<keyword evidence="2" id="KW-0963">Cytoplasm</keyword>
<keyword evidence="6" id="KW-0206">Cytoskeleton</keyword>
<dbReference type="InterPro" id="IPR001199">
    <property type="entry name" value="Cyt_B5-like_heme/steroid-bd"/>
</dbReference>
<dbReference type="PANTHER" id="PTHR21281">
    <property type="entry name" value="CYTOCHROME B5 DOMAIN-CONTAINING PROTEIN 1"/>
    <property type="match status" value="1"/>
</dbReference>